<dbReference type="InParanoid" id="A0A5K4EN38"/>
<dbReference type="Pfam" id="PF00071">
    <property type="entry name" value="Ras"/>
    <property type="match status" value="1"/>
</dbReference>
<organism evidence="1">
    <name type="scientific">Schistosoma mansoni</name>
    <name type="common">Blood fluke</name>
    <dbReference type="NCBI Taxonomy" id="6183"/>
    <lineage>
        <taxon>Eukaryota</taxon>
        <taxon>Metazoa</taxon>
        <taxon>Spiralia</taxon>
        <taxon>Lophotrochozoa</taxon>
        <taxon>Platyhelminthes</taxon>
        <taxon>Trematoda</taxon>
        <taxon>Digenea</taxon>
        <taxon>Strigeidida</taxon>
        <taxon>Schistosomatoidea</taxon>
        <taxon>Schistosomatidae</taxon>
        <taxon>Schistosoma</taxon>
    </lineage>
</organism>
<name>A0A5K4EN38_SCHMA</name>
<dbReference type="AlphaFoldDB" id="A0A5K4EN38"/>
<dbReference type="WBParaSite" id="Smp_132330.2">
    <property type="protein sequence ID" value="Smp_132330.2"/>
    <property type="gene ID" value="Smp_132330"/>
</dbReference>
<reference evidence="1" key="1">
    <citation type="submission" date="2019-11" db="UniProtKB">
        <authorList>
            <consortium name="WormBaseParasite"/>
        </authorList>
    </citation>
    <scope>IDENTIFICATION</scope>
    <source>
        <strain evidence="1">Puerto Rican</strain>
    </source>
</reference>
<sequence>MFVPQMDQTETSDIHLKLLLIGDMIGNKNESEELKTVATCDAQRLAAKNSCLFIETSAKNDENVDQMFYIITREALRLRLNAVQKQQEAQQTVVQLTPISGLKSKQKLKCCKG</sequence>
<dbReference type="ExpressionAtlas" id="A0A5K4EN38">
    <property type="expression patterns" value="baseline"/>
</dbReference>
<protein>
    <submittedName>
        <fullName evidence="1">Putative rab15, 13, 10, 1, 35, 5, and</fullName>
    </submittedName>
</protein>
<dbReference type="STRING" id="6183.A0A5K4EN38"/>
<dbReference type="InterPro" id="IPR001806">
    <property type="entry name" value="Small_GTPase"/>
</dbReference>
<dbReference type="Gene3D" id="3.40.50.300">
    <property type="entry name" value="P-loop containing nucleotide triphosphate hydrolases"/>
    <property type="match status" value="1"/>
</dbReference>
<dbReference type="SUPFAM" id="SSF52540">
    <property type="entry name" value="P-loop containing nucleoside triphosphate hydrolases"/>
    <property type="match status" value="1"/>
</dbReference>
<dbReference type="PROSITE" id="PS51421">
    <property type="entry name" value="RAS"/>
    <property type="match status" value="1"/>
</dbReference>
<dbReference type="GO" id="GO:0005525">
    <property type="term" value="F:GTP binding"/>
    <property type="evidence" value="ECO:0007669"/>
    <property type="project" value="InterPro"/>
</dbReference>
<dbReference type="GO" id="GO:0003924">
    <property type="term" value="F:GTPase activity"/>
    <property type="evidence" value="ECO:0007669"/>
    <property type="project" value="InterPro"/>
</dbReference>
<dbReference type="InterPro" id="IPR027417">
    <property type="entry name" value="P-loop_NTPase"/>
</dbReference>
<proteinExistence type="predicted"/>
<evidence type="ECO:0000313" key="1">
    <source>
        <dbReference type="WBParaSite" id="Smp_132330.2"/>
    </source>
</evidence>
<dbReference type="PROSITE" id="PS51419">
    <property type="entry name" value="RAB"/>
    <property type="match status" value="1"/>
</dbReference>
<accession>A0A5K4EN38</accession>